<reference evidence="2 3" key="1">
    <citation type="journal article" date="2019" name="Int. J. Syst. Evol. Microbiol.">
        <title>Streptomyces cadmiisoli sp. nov., a novel actinomycete isolated from cadmium-contaminated soil.</title>
        <authorList>
            <person name="Li K."/>
            <person name="Tang X."/>
            <person name="Zhao J."/>
            <person name="Guo Y."/>
            <person name="Tang Y."/>
            <person name="Gao J."/>
        </authorList>
    </citation>
    <scope>NUCLEOTIDE SEQUENCE [LARGE SCALE GENOMIC DNA]</scope>
    <source>
        <strain evidence="2 3">ZFG47</strain>
    </source>
</reference>
<evidence type="ECO:0000259" key="1">
    <source>
        <dbReference type="Pfam" id="PF07110"/>
    </source>
</evidence>
<organism evidence="2 3">
    <name type="scientific">Streptomyces cadmiisoli</name>
    <dbReference type="NCBI Taxonomy" id="2184053"/>
    <lineage>
        <taxon>Bacteria</taxon>
        <taxon>Bacillati</taxon>
        <taxon>Actinomycetota</taxon>
        <taxon>Actinomycetes</taxon>
        <taxon>Kitasatosporales</taxon>
        <taxon>Streptomycetaceae</taxon>
        <taxon>Streptomyces</taxon>
        <taxon>Streptomyces aurantiacus group</taxon>
    </lineage>
</organism>
<dbReference type="GeneID" id="32590708"/>
<feature type="domain" description="EthD" evidence="1">
    <location>
        <begin position="11"/>
        <end position="105"/>
    </location>
</feature>
<evidence type="ECO:0000313" key="3">
    <source>
        <dbReference type="Proteomes" id="UP000249616"/>
    </source>
</evidence>
<sequence>MIKVLVAGKRKPGLSRHQMQHHALSVHADLVKSAPGFWQHCHRYVQNHVIGGFGLADGQLVTTDATDFDVVAEFWFDSTDSAMKAWTSDDYLNLLRPDELKIADSDAPFLMLYGTEHVIGGSDPAMRGSFS</sequence>
<gene>
    <name evidence="2" type="ORF">DN051_01705</name>
</gene>
<dbReference type="Pfam" id="PF07110">
    <property type="entry name" value="EthD"/>
    <property type="match status" value="1"/>
</dbReference>
<name>A0A2Z4IRZ0_9ACTN</name>
<accession>A0A2Z4IRZ0</accession>
<dbReference type="KEGG" id="scad:DN051_01705"/>
<dbReference type="EMBL" id="CP030073">
    <property type="protein sequence ID" value="AWW35534.1"/>
    <property type="molecule type" value="Genomic_DNA"/>
</dbReference>
<protein>
    <recommendedName>
        <fullName evidence="1">EthD domain-containing protein</fullName>
    </recommendedName>
</protein>
<dbReference type="GO" id="GO:0016491">
    <property type="term" value="F:oxidoreductase activity"/>
    <property type="evidence" value="ECO:0007669"/>
    <property type="project" value="InterPro"/>
</dbReference>
<dbReference type="InterPro" id="IPR011008">
    <property type="entry name" value="Dimeric_a/b-barrel"/>
</dbReference>
<dbReference type="Proteomes" id="UP000249616">
    <property type="component" value="Chromosome"/>
</dbReference>
<dbReference type="RefSeq" id="WP_079001599.1">
    <property type="nucleotide sequence ID" value="NZ_CBDRHE010000009.1"/>
</dbReference>
<dbReference type="InterPro" id="IPR009799">
    <property type="entry name" value="EthD_dom"/>
</dbReference>
<dbReference type="AlphaFoldDB" id="A0A2Z4IRZ0"/>
<dbReference type="SUPFAM" id="SSF54909">
    <property type="entry name" value="Dimeric alpha+beta barrel"/>
    <property type="match status" value="1"/>
</dbReference>
<evidence type="ECO:0000313" key="2">
    <source>
        <dbReference type="EMBL" id="AWW35534.1"/>
    </source>
</evidence>
<keyword evidence="3" id="KW-1185">Reference proteome</keyword>
<proteinExistence type="predicted"/>
<dbReference type="Gene3D" id="3.30.70.100">
    <property type="match status" value="1"/>
</dbReference>